<evidence type="ECO:0000256" key="4">
    <source>
        <dbReference type="ARBA" id="ARBA00022630"/>
    </source>
</evidence>
<dbReference type="InterPro" id="IPR017938">
    <property type="entry name" value="Riboflavin_synthase-like_b-brl"/>
</dbReference>
<dbReference type="SUPFAM" id="SSF140959">
    <property type="entry name" value="Indolic compounds 2,3-dioxygenase-like"/>
    <property type="match status" value="1"/>
</dbReference>
<dbReference type="Gene3D" id="1.20.990.10">
    <property type="entry name" value="NADPH-cytochrome p450 Reductase, Chain A, domain 3"/>
    <property type="match status" value="1"/>
</dbReference>
<dbReference type="InterPro" id="IPR039261">
    <property type="entry name" value="FNR_nucleotide-bd"/>
</dbReference>
<dbReference type="InterPro" id="IPR003097">
    <property type="entry name" value="CysJ-like_FAD-binding"/>
</dbReference>
<dbReference type="InterPro" id="IPR001433">
    <property type="entry name" value="OxRdtase_FAD/NAD-bd"/>
</dbReference>
<evidence type="ECO:0000256" key="3">
    <source>
        <dbReference type="ARBA" id="ARBA00022617"/>
    </source>
</evidence>
<dbReference type="SUPFAM" id="SSF52343">
    <property type="entry name" value="Ferredoxin reductase-like, C-terminal NADP-linked domain"/>
    <property type="match status" value="1"/>
</dbReference>
<dbReference type="PANTHER" id="PTHR19384:SF17">
    <property type="entry name" value="NADPH--CYTOCHROME P450 REDUCTASE"/>
    <property type="match status" value="1"/>
</dbReference>
<comment type="cofactor">
    <cofactor evidence="1">
        <name>FAD</name>
        <dbReference type="ChEBI" id="CHEBI:57692"/>
    </cofactor>
</comment>
<sequence>MSGCPATGSTAGSCPVSGTTFSGYGPRGCAWLGTPQPSGASLYGAPQGPNALQAAIDKEKKTICEVLLPKAPPKDLSSSKAMLQNADSLNPAELDVLAVALGSPARRVLERADALGPVTGWRDGFLSTQHGLCPPDPNASPAALARTPGRVWSDFCARLPGLIARGRVREAILELPLVDGSPETIPDAALWASVVCLGIIASIWRYEENNDGHEGIKNLGARKEMFYNIQGEPDEEPETKGIPRCVVIPFRQICIRMGRPLPYLSQSDVSLHNYKIRDPTSVYPYLARAENMDLRWPIFNDRGEAMFLLCMAEVHGLFTPGPNLMARCQERVMEKDNDGLLVELLKLKEVVDQLSYVFHKISVNPHAGENFAPPATWGQGYAKFSAPLSKRLPALSGLFLPIFQCMDTFLMRQNFKSFLGIESIHLRAWMPLNIRAFLAAIENHYPVVPYIKASGDPRLVGVLDAIVESYAGEKGFMGTHRYKVYGFLEVVAKTGRVETNGGAGASDQIGRPWQEVHRTLADSMKERLEPYRSKAVLDVEPHEMRGSYDECRFWAKIVDRQNIDDDERRTTGKVVFDLRNTGLTFIPGDRLAIMPLNSWSDIEKVVGALGLVDLLDVNVPLDPATLGAAKWKRYAQHEAECSKLDERLEPRLTIRDVLRKGRLAPLTKEMVMNVHTMIRTSSTTLRVLSSDAWPVAGSLGDLLLLALNEVSEQIWDQAFSLDNLSWLLDLIAPEVPRTYSISSFPFDLMPETLDLTVARSEHQISPLLLSPDSHGMKMTRPGVSSGFLNPDPTIDHEAKHHLTSKGYEEEKVLVGVSRPLNFQLPLSPAAPVAMFAGGSGIAPFRAFWQARIGSGVVGRTIAFLGVQSRKRFLYKHELREHVTSGKLELHVAFSRDSNGLVYQYDPVHKHYDLVEKHMEPRYIDQTIIDQGPLVCDMVISTKLGGHGGYLYVCGSLSLYETVMTGIRKALYQHRAVTKEGADEMLAQAFAERRFMLDVFMTPRVMSENEKYIPLSELARHTGHIEGSRMWIGVDGCVYDVTEFLPIHPGGTMIVAGSAGLDASDTFREVAHTTNPEVMSLLGKYFIGYLMPKPSFQMPEINDLYDLWVDYLRTCVESLTTLYFEVDTLKKDAKTWFSGGLLSTHAIRKFYQLQSRLLTKTGFPVLFGSKLQELYLQLSFSIANSDDQSLLPDVIGIVTHATSSPAAIQARKEIAELGEFVSNAATSAPAFEHGIISYTRNVLDLDVQFLEYIREDICSGYDAFIRVGEVIKTYPTKEKQALHKISTVLMSFLQRIAERVESFYVDLAAHSLYDPQREANPARARWRFVQRRIKDSSFFVLTKDINAGLRGVEMDLAMERPMKASNTFETKRNKRQSVSFDQVLSQAVSTVSKVPALPHRTRPSPSRQATLYEEEEVRTPRQGQHAAGPIVAAPRPLRLADAHTARAKAGRDNGTSFEEQISARANNRMSTFMQGRMKDLRRLSKNMNGMLSLDHAFTAYGRGTSSGTRSHSESEFEDYSSSGGSSPIDLMPRAAPAPVFSAANSRTHSRASSRQESLDRLTGVSRSRPGTPGGMSRKDLQNATFGRKLSVYGGSRSGGSRAGDSPSEKAPPVPSKPSHW</sequence>
<dbReference type="Pfam" id="PF00173">
    <property type="entry name" value="Cyt-b5"/>
    <property type="match status" value="1"/>
</dbReference>
<organism evidence="12 13">
    <name type="scientific">Paramarasmius palmivorus</name>
    <dbReference type="NCBI Taxonomy" id="297713"/>
    <lineage>
        <taxon>Eukaryota</taxon>
        <taxon>Fungi</taxon>
        <taxon>Dikarya</taxon>
        <taxon>Basidiomycota</taxon>
        <taxon>Agaricomycotina</taxon>
        <taxon>Agaricomycetes</taxon>
        <taxon>Agaricomycetidae</taxon>
        <taxon>Agaricales</taxon>
        <taxon>Marasmiineae</taxon>
        <taxon>Marasmiaceae</taxon>
        <taxon>Paramarasmius</taxon>
    </lineage>
</organism>
<dbReference type="Gene3D" id="3.10.120.10">
    <property type="entry name" value="Cytochrome b5-like heme/steroid binding domain"/>
    <property type="match status" value="1"/>
</dbReference>
<proteinExistence type="inferred from homology"/>
<reference evidence="12 13" key="1">
    <citation type="submission" date="2024-01" db="EMBL/GenBank/DDBJ databases">
        <title>A draft genome for a cacao thread blight-causing isolate of Paramarasmius palmivorus.</title>
        <authorList>
            <person name="Baruah I.K."/>
            <person name="Bukari Y."/>
            <person name="Amoako-Attah I."/>
            <person name="Meinhardt L.W."/>
            <person name="Bailey B.A."/>
            <person name="Cohen S.P."/>
        </authorList>
    </citation>
    <scope>NUCLEOTIDE SEQUENCE [LARGE SCALE GENOMIC DNA]</scope>
    <source>
        <strain evidence="12 13">GH-12</strain>
    </source>
</reference>
<dbReference type="PROSITE" id="PS50255">
    <property type="entry name" value="CYTOCHROME_B5_2"/>
    <property type="match status" value="1"/>
</dbReference>
<evidence type="ECO:0000256" key="2">
    <source>
        <dbReference type="ARBA" id="ARBA00007119"/>
    </source>
</evidence>
<keyword evidence="7" id="KW-0560">Oxidoreductase</keyword>
<feature type="compositionally biased region" description="Pro residues" evidence="10">
    <location>
        <begin position="1608"/>
        <end position="1619"/>
    </location>
</feature>
<keyword evidence="8" id="KW-0408">Iron</keyword>
<dbReference type="InterPro" id="IPR001199">
    <property type="entry name" value="Cyt_B5-like_heme/steroid-bd"/>
</dbReference>
<dbReference type="GO" id="GO:0016702">
    <property type="term" value="F:oxidoreductase activity, acting on single donors with incorporation of molecular oxygen, incorporation of two atoms of oxygen"/>
    <property type="evidence" value="ECO:0007669"/>
    <property type="project" value="UniProtKB-ARBA"/>
</dbReference>
<evidence type="ECO:0000256" key="6">
    <source>
        <dbReference type="ARBA" id="ARBA00022827"/>
    </source>
</evidence>
<evidence type="ECO:0000313" key="12">
    <source>
        <dbReference type="EMBL" id="KAK7045977.1"/>
    </source>
</evidence>
<dbReference type="SMART" id="SM01117">
    <property type="entry name" value="Cyt-b5"/>
    <property type="match status" value="1"/>
</dbReference>
<dbReference type="Gene3D" id="3.40.50.80">
    <property type="entry name" value="Nucleotide-binding domain of ferredoxin-NADP reductase (FNR) module"/>
    <property type="match status" value="1"/>
</dbReference>
<dbReference type="GO" id="GO:0005829">
    <property type="term" value="C:cytosol"/>
    <property type="evidence" value="ECO:0007669"/>
    <property type="project" value="TreeGrafter"/>
</dbReference>
<comment type="caution">
    <text evidence="12">The sequence shown here is derived from an EMBL/GenBank/DDBJ whole genome shotgun (WGS) entry which is preliminary data.</text>
</comment>
<keyword evidence="5" id="KW-0479">Metal-binding</keyword>
<comment type="similarity">
    <text evidence="2">Belongs to the indoleamine 2,3-dioxygenase family.</text>
</comment>
<dbReference type="GO" id="GO:0003958">
    <property type="term" value="F:NADPH-hemoprotein reductase activity"/>
    <property type="evidence" value="ECO:0007669"/>
    <property type="project" value="UniProtKB-EC"/>
</dbReference>
<dbReference type="PROSITE" id="PS00191">
    <property type="entry name" value="CYTOCHROME_B5_1"/>
    <property type="match status" value="1"/>
</dbReference>
<feature type="region of interest" description="Disordered" evidence="10">
    <location>
        <begin position="1502"/>
        <end position="1619"/>
    </location>
</feature>
<name>A0AAW0D4E9_9AGAR</name>
<dbReference type="EC" id="1.6.2.4" evidence="9"/>
<dbReference type="InterPro" id="IPR037217">
    <property type="entry name" value="Trp/Indoleamine_2_3_dOase-like"/>
</dbReference>
<dbReference type="GO" id="GO:0010181">
    <property type="term" value="F:FMN binding"/>
    <property type="evidence" value="ECO:0007669"/>
    <property type="project" value="TreeGrafter"/>
</dbReference>
<dbReference type="GO" id="GO:0050660">
    <property type="term" value="F:flavin adenine dinucleotide binding"/>
    <property type="evidence" value="ECO:0007669"/>
    <property type="project" value="TreeGrafter"/>
</dbReference>
<dbReference type="SUPFAM" id="SSF55856">
    <property type="entry name" value="Cytochrome b5-like heme/steroid binding domain"/>
    <property type="match status" value="1"/>
</dbReference>
<dbReference type="EMBL" id="JAYKXP010000022">
    <property type="protein sequence ID" value="KAK7045977.1"/>
    <property type="molecule type" value="Genomic_DNA"/>
</dbReference>
<evidence type="ECO:0000256" key="10">
    <source>
        <dbReference type="SAM" id="MobiDB-lite"/>
    </source>
</evidence>
<dbReference type="PANTHER" id="PTHR19384">
    <property type="entry name" value="NITRIC OXIDE SYNTHASE-RELATED"/>
    <property type="match status" value="1"/>
</dbReference>
<gene>
    <name evidence="12" type="ORF">VNI00_006972</name>
</gene>
<dbReference type="InterPro" id="IPR018506">
    <property type="entry name" value="Cyt_B5_heme-BS"/>
</dbReference>
<feature type="region of interest" description="Disordered" evidence="10">
    <location>
        <begin position="1395"/>
        <end position="1426"/>
    </location>
</feature>
<keyword evidence="6" id="KW-0274">FAD</keyword>
<evidence type="ECO:0000256" key="9">
    <source>
        <dbReference type="ARBA" id="ARBA00023797"/>
    </source>
</evidence>
<accession>A0AAW0D4E9</accession>
<dbReference type="GO" id="GO:0046872">
    <property type="term" value="F:metal ion binding"/>
    <property type="evidence" value="ECO:0007669"/>
    <property type="project" value="UniProtKB-KW"/>
</dbReference>
<dbReference type="InterPro" id="IPR036400">
    <property type="entry name" value="Cyt_B5-like_heme/steroid_sf"/>
</dbReference>
<keyword evidence="3" id="KW-0349">Heme</keyword>
<dbReference type="Pfam" id="PF00667">
    <property type="entry name" value="FAD_binding_1"/>
    <property type="match status" value="1"/>
</dbReference>
<dbReference type="Pfam" id="PF01231">
    <property type="entry name" value="IDO"/>
    <property type="match status" value="1"/>
</dbReference>
<evidence type="ECO:0000256" key="1">
    <source>
        <dbReference type="ARBA" id="ARBA00001974"/>
    </source>
</evidence>
<protein>
    <recommendedName>
        <fullName evidence="9">NADPH--hemoprotein reductase</fullName>
        <ecNumber evidence="9">1.6.2.4</ecNumber>
    </recommendedName>
</protein>
<dbReference type="InterPro" id="IPR023173">
    <property type="entry name" value="NADPH_Cyt_P450_Rdtase_alpha"/>
</dbReference>
<dbReference type="GO" id="GO:0019441">
    <property type="term" value="P:L-tryptophan catabolic process to kynurenine"/>
    <property type="evidence" value="ECO:0007669"/>
    <property type="project" value="InterPro"/>
</dbReference>
<feature type="domain" description="Cytochrome b5 heme-binding" evidence="11">
    <location>
        <begin position="1009"/>
        <end position="1090"/>
    </location>
</feature>
<dbReference type="Gene3D" id="2.40.30.10">
    <property type="entry name" value="Translation factors"/>
    <property type="match status" value="1"/>
</dbReference>
<dbReference type="PRINTS" id="PR00371">
    <property type="entry name" value="FPNCR"/>
</dbReference>
<dbReference type="Proteomes" id="UP001383192">
    <property type="component" value="Unassembled WGS sequence"/>
</dbReference>
<dbReference type="GO" id="GO:0020037">
    <property type="term" value="F:heme binding"/>
    <property type="evidence" value="ECO:0007669"/>
    <property type="project" value="InterPro"/>
</dbReference>
<dbReference type="InterPro" id="IPR001709">
    <property type="entry name" value="Flavoprot_Pyr_Nucl_cyt_Rdtase"/>
</dbReference>
<dbReference type="InterPro" id="IPR000898">
    <property type="entry name" value="Indolamine_dOase"/>
</dbReference>
<evidence type="ECO:0000256" key="8">
    <source>
        <dbReference type="ARBA" id="ARBA00023004"/>
    </source>
</evidence>
<dbReference type="Pfam" id="PF00175">
    <property type="entry name" value="NAD_binding_1"/>
    <property type="match status" value="1"/>
</dbReference>
<keyword evidence="13" id="KW-1185">Reference proteome</keyword>
<evidence type="ECO:0000259" key="11">
    <source>
        <dbReference type="PROSITE" id="PS50255"/>
    </source>
</evidence>
<dbReference type="Gene3D" id="1.20.58.480">
    <property type="match status" value="1"/>
</dbReference>
<dbReference type="SUPFAM" id="SSF63380">
    <property type="entry name" value="Riboflavin synthase domain-like"/>
    <property type="match status" value="1"/>
</dbReference>
<keyword evidence="4" id="KW-0285">Flavoprotein</keyword>
<evidence type="ECO:0000256" key="7">
    <source>
        <dbReference type="ARBA" id="ARBA00023002"/>
    </source>
</evidence>
<evidence type="ECO:0000313" key="13">
    <source>
        <dbReference type="Proteomes" id="UP001383192"/>
    </source>
</evidence>
<evidence type="ECO:0000256" key="5">
    <source>
        <dbReference type="ARBA" id="ARBA00022723"/>
    </source>
</evidence>
<feature type="compositionally biased region" description="Polar residues" evidence="10">
    <location>
        <begin position="1541"/>
        <end position="1554"/>
    </location>
</feature>